<dbReference type="EMBL" id="SNRW01000551">
    <property type="protein sequence ID" value="KAA6400500.1"/>
    <property type="molecule type" value="Genomic_DNA"/>
</dbReference>
<comment type="caution">
    <text evidence="1">The sequence shown here is derived from an EMBL/GenBank/DDBJ whole genome shotgun (WGS) entry which is preliminary data.</text>
</comment>
<reference evidence="1 2" key="1">
    <citation type="submission" date="2019-03" db="EMBL/GenBank/DDBJ databases">
        <title>Single cell metagenomics reveals metabolic interactions within the superorganism composed of flagellate Streblomastix strix and complex community of Bacteroidetes bacteria on its surface.</title>
        <authorList>
            <person name="Treitli S.C."/>
            <person name="Kolisko M."/>
            <person name="Husnik F."/>
            <person name="Keeling P."/>
            <person name="Hampl V."/>
        </authorList>
    </citation>
    <scope>NUCLEOTIDE SEQUENCE [LARGE SCALE GENOMIC DNA]</scope>
    <source>
        <strain evidence="1">ST1C</strain>
    </source>
</reference>
<gene>
    <name evidence="1" type="ORF">EZS28_003971</name>
</gene>
<name>A0A5J4X038_9EUKA</name>
<sequence length="88" mass="9982">MMHFTLKAPQHHLKNACQVEEEENAASQACSSQVKKQEQVKMAIIIMGMRSIGRFEERKTFAFPRAVFASVIINSLPKSLFVFQINSP</sequence>
<evidence type="ECO:0000313" key="1">
    <source>
        <dbReference type="EMBL" id="KAA6400500.1"/>
    </source>
</evidence>
<dbReference type="AlphaFoldDB" id="A0A5J4X038"/>
<dbReference type="Proteomes" id="UP000324800">
    <property type="component" value="Unassembled WGS sequence"/>
</dbReference>
<protein>
    <submittedName>
        <fullName evidence="1">Uncharacterized protein</fullName>
    </submittedName>
</protein>
<proteinExistence type="predicted"/>
<accession>A0A5J4X038</accession>
<organism evidence="1 2">
    <name type="scientific">Streblomastix strix</name>
    <dbReference type="NCBI Taxonomy" id="222440"/>
    <lineage>
        <taxon>Eukaryota</taxon>
        <taxon>Metamonada</taxon>
        <taxon>Preaxostyla</taxon>
        <taxon>Oxymonadida</taxon>
        <taxon>Streblomastigidae</taxon>
        <taxon>Streblomastix</taxon>
    </lineage>
</organism>
<evidence type="ECO:0000313" key="2">
    <source>
        <dbReference type="Proteomes" id="UP000324800"/>
    </source>
</evidence>